<gene>
    <name evidence="3" type="ORF">MEBOL_000485</name>
</gene>
<keyword evidence="2" id="KW-1133">Transmembrane helix</keyword>
<sequence length="183" mass="21914">MGEALRTKTLSWLAALTILALLATPWILRFRQERFEKRTLASSHPFPARLVDLTRLRERLPGNLYWRMGAPTEDPNLLRWREEEEQHWNRLNGKVLSNTATEEEIHAYYAHRRRVSEDFMAFALLVLQEYGDRLSEPERGLYEQSIRMHRARLEELPQQLEEALTRKRFQDPRRTAWNRPPPR</sequence>
<dbReference type="EMBL" id="CP022163">
    <property type="protein sequence ID" value="ATB27050.1"/>
    <property type="molecule type" value="Genomic_DNA"/>
</dbReference>
<dbReference type="KEGG" id="mbd:MEBOL_000485"/>
<proteinExistence type="predicted"/>
<evidence type="ECO:0000313" key="4">
    <source>
        <dbReference type="Proteomes" id="UP000217289"/>
    </source>
</evidence>
<feature type="region of interest" description="Disordered" evidence="1">
    <location>
        <begin position="163"/>
        <end position="183"/>
    </location>
</feature>
<dbReference type="Proteomes" id="UP000217289">
    <property type="component" value="Chromosome"/>
</dbReference>
<evidence type="ECO:0000256" key="2">
    <source>
        <dbReference type="SAM" id="Phobius"/>
    </source>
</evidence>
<dbReference type="AlphaFoldDB" id="A0A250I775"/>
<protein>
    <submittedName>
        <fullName evidence="3">Uncharacterized protein</fullName>
    </submittedName>
</protein>
<keyword evidence="4" id="KW-1185">Reference proteome</keyword>
<evidence type="ECO:0000256" key="1">
    <source>
        <dbReference type="SAM" id="MobiDB-lite"/>
    </source>
</evidence>
<keyword evidence="2" id="KW-0472">Membrane</keyword>
<accession>A0A250I775</accession>
<keyword evidence="2" id="KW-0812">Transmembrane</keyword>
<dbReference type="RefSeq" id="WP_157774720.1">
    <property type="nucleotide sequence ID" value="NZ_CP022163.1"/>
</dbReference>
<dbReference type="OrthoDB" id="5526043at2"/>
<feature type="transmembrane region" description="Helical" evidence="2">
    <location>
        <begin position="12"/>
        <end position="28"/>
    </location>
</feature>
<feature type="compositionally biased region" description="Basic and acidic residues" evidence="1">
    <location>
        <begin position="163"/>
        <end position="174"/>
    </location>
</feature>
<evidence type="ECO:0000313" key="3">
    <source>
        <dbReference type="EMBL" id="ATB27050.1"/>
    </source>
</evidence>
<name>A0A250I775_9BACT</name>
<organism evidence="3 4">
    <name type="scientific">Melittangium boletus DSM 14713</name>
    <dbReference type="NCBI Taxonomy" id="1294270"/>
    <lineage>
        <taxon>Bacteria</taxon>
        <taxon>Pseudomonadati</taxon>
        <taxon>Myxococcota</taxon>
        <taxon>Myxococcia</taxon>
        <taxon>Myxococcales</taxon>
        <taxon>Cystobacterineae</taxon>
        <taxon>Archangiaceae</taxon>
        <taxon>Melittangium</taxon>
    </lineage>
</organism>
<reference evidence="3 4" key="1">
    <citation type="submission" date="2017-06" db="EMBL/GenBank/DDBJ databases">
        <authorList>
            <person name="Kim H.J."/>
            <person name="Triplett B.A."/>
        </authorList>
    </citation>
    <scope>NUCLEOTIDE SEQUENCE [LARGE SCALE GENOMIC DNA]</scope>
    <source>
        <strain evidence="3 4">DSM 14713</strain>
    </source>
</reference>